<proteinExistence type="predicted"/>
<sequence length="164" mass="19349">MVEYPPNEIVDMILVLGESQNNYRGAARLYTERYPDRRHPDDRAIRRLTQRVRGGCMVRQRRRHAYDVNDNRVVTTLAIIHLDPHISARRVEKEIGIPRNTFLRIMKKSIAGSEMADYPPNEIVDMILVLGERQNNYRGAARLYAERYPDRRHPDDRAIRRLTQ</sequence>
<feature type="domain" description="DUF4817" evidence="1">
    <location>
        <begin position="10"/>
        <end position="53"/>
    </location>
</feature>
<feature type="domain" description="DUF4817" evidence="1">
    <location>
        <begin position="124"/>
        <end position="162"/>
    </location>
</feature>
<evidence type="ECO:0000313" key="3">
    <source>
        <dbReference type="Proteomes" id="UP000215335"/>
    </source>
</evidence>
<dbReference type="AlphaFoldDB" id="A0A232EQT9"/>
<dbReference type="Pfam" id="PF16087">
    <property type="entry name" value="DUF4817"/>
    <property type="match status" value="2"/>
</dbReference>
<dbReference type="STRING" id="543379.A0A232EQT9"/>
<dbReference type="OrthoDB" id="7545861at2759"/>
<dbReference type="PANTHER" id="PTHR47326">
    <property type="entry name" value="TRANSPOSABLE ELEMENT TC3 TRANSPOSASE-LIKE PROTEIN"/>
    <property type="match status" value="1"/>
</dbReference>
<name>A0A232EQT9_9HYME</name>
<evidence type="ECO:0000313" key="2">
    <source>
        <dbReference type="EMBL" id="OXU20713.1"/>
    </source>
</evidence>
<dbReference type="PANTHER" id="PTHR47326:SF1">
    <property type="entry name" value="HTH PSQ-TYPE DOMAIN-CONTAINING PROTEIN"/>
    <property type="match status" value="1"/>
</dbReference>
<evidence type="ECO:0000259" key="1">
    <source>
        <dbReference type="Pfam" id="PF16087"/>
    </source>
</evidence>
<protein>
    <recommendedName>
        <fullName evidence="1">DUF4817 domain-containing protein</fullName>
    </recommendedName>
</protein>
<reference evidence="2 3" key="1">
    <citation type="journal article" date="2017" name="Curr. Biol.">
        <title>The Evolution of Venom by Co-option of Single-Copy Genes.</title>
        <authorList>
            <person name="Martinson E.O."/>
            <person name="Mrinalini"/>
            <person name="Kelkar Y.D."/>
            <person name="Chang C.H."/>
            <person name="Werren J.H."/>
        </authorList>
    </citation>
    <scope>NUCLEOTIDE SEQUENCE [LARGE SCALE GENOMIC DNA]</scope>
    <source>
        <strain evidence="2 3">Alberta</strain>
        <tissue evidence="2">Whole body</tissue>
    </source>
</reference>
<accession>A0A232EQT9</accession>
<gene>
    <name evidence="2" type="ORF">TSAR_002882</name>
</gene>
<organism evidence="2 3">
    <name type="scientific">Trichomalopsis sarcophagae</name>
    <dbReference type="NCBI Taxonomy" id="543379"/>
    <lineage>
        <taxon>Eukaryota</taxon>
        <taxon>Metazoa</taxon>
        <taxon>Ecdysozoa</taxon>
        <taxon>Arthropoda</taxon>
        <taxon>Hexapoda</taxon>
        <taxon>Insecta</taxon>
        <taxon>Pterygota</taxon>
        <taxon>Neoptera</taxon>
        <taxon>Endopterygota</taxon>
        <taxon>Hymenoptera</taxon>
        <taxon>Apocrita</taxon>
        <taxon>Proctotrupomorpha</taxon>
        <taxon>Chalcidoidea</taxon>
        <taxon>Pteromalidae</taxon>
        <taxon>Pteromalinae</taxon>
        <taxon>Trichomalopsis</taxon>
    </lineage>
</organism>
<dbReference type="Proteomes" id="UP000215335">
    <property type="component" value="Unassembled WGS sequence"/>
</dbReference>
<comment type="caution">
    <text evidence="2">The sequence shown here is derived from an EMBL/GenBank/DDBJ whole genome shotgun (WGS) entry which is preliminary data.</text>
</comment>
<dbReference type="EMBL" id="NNAY01002715">
    <property type="protein sequence ID" value="OXU20713.1"/>
    <property type="molecule type" value="Genomic_DNA"/>
</dbReference>
<keyword evidence="3" id="KW-1185">Reference proteome</keyword>
<dbReference type="InterPro" id="IPR032135">
    <property type="entry name" value="DUF4817"/>
</dbReference>